<dbReference type="EMBL" id="CP119078">
    <property type="protein sequence ID" value="WED41897.1"/>
    <property type="molecule type" value="Genomic_DNA"/>
</dbReference>
<keyword evidence="1" id="KW-0812">Transmembrane</keyword>
<feature type="transmembrane region" description="Helical" evidence="1">
    <location>
        <begin position="253"/>
        <end position="275"/>
    </location>
</feature>
<keyword evidence="4" id="KW-1185">Reference proteome</keyword>
<keyword evidence="1" id="KW-1133">Transmembrane helix</keyword>
<evidence type="ECO:0000256" key="1">
    <source>
        <dbReference type="SAM" id="Phobius"/>
    </source>
</evidence>
<dbReference type="CDD" id="cd04186">
    <property type="entry name" value="GT_2_like_c"/>
    <property type="match status" value="1"/>
</dbReference>
<proteinExistence type="predicted"/>
<dbReference type="SUPFAM" id="SSF53448">
    <property type="entry name" value="Nucleotide-diphospho-sugar transferases"/>
    <property type="match status" value="1"/>
</dbReference>
<sequence>MHYQFSDKIKIAVVIINYNSSCYLLKALRALAKQNFKPEQVIVFDNGSKEPLPAEIKTLGLPLKVIISPVNLGFAAGNNKAIEFLDPQINWIALLNPDAYPHEDWLMEIVKVIESCPHYAFMGSKLICEKEPHLLDGTGDVYHISGKAWRKNHRKPLIHDENEIREIFSPCAAAAVYRRDAFMAVQGFDENYFCYYEDIDLAFRLRLLGYKGCYVPESIAEHTGSATTERHSDFYTYHGHRNLVWTYFKNMPLPLLIMTLPLHILLNFATIFLFIMRGQATTIFKSKRDALKSIKAILKQRRAIQNTRTLSTKNLLKILEKGLPW</sequence>
<dbReference type="PANTHER" id="PTHR43179">
    <property type="entry name" value="RHAMNOSYLTRANSFERASE WBBL"/>
    <property type="match status" value="1"/>
</dbReference>
<dbReference type="RefSeq" id="WP_275087721.1">
    <property type="nucleotide sequence ID" value="NZ_CP119078.1"/>
</dbReference>
<gene>
    <name evidence="3" type="ORF">PXX05_08105</name>
</gene>
<protein>
    <submittedName>
        <fullName evidence="3">Glycosyltransferase family 2 protein</fullName>
    </submittedName>
</protein>
<evidence type="ECO:0000313" key="4">
    <source>
        <dbReference type="Proteomes" id="UP001222087"/>
    </source>
</evidence>
<keyword evidence="1" id="KW-0472">Membrane</keyword>
<dbReference type="InterPro" id="IPR029044">
    <property type="entry name" value="Nucleotide-diphossugar_trans"/>
</dbReference>
<dbReference type="PANTHER" id="PTHR43179:SF11">
    <property type="entry name" value="GLYCOSYL TRANSFERASE"/>
    <property type="match status" value="1"/>
</dbReference>
<dbReference type="Pfam" id="PF00535">
    <property type="entry name" value="Glycos_transf_2"/>
    <property type="match status" value="1"/>
</dbReference>
<dbReference type="InterPro" id="IPR001173">
    <property type="entry name" value="Glyco_trans_2-like"/>
</dbReference>
<organism evidence="3 4">
    <name type="scientific">Legionella cardiaca</name>
    <dbReference type="NCBI Taxonomy" id="1071983"/>
    <lineage>
        <taxon>Bacteria</taxon>
        <taxon>Pseudomonadati</taxon>
        <taxon>Pseudomonadota</taxon>
        <taxon>Gammaproteobacteria</taxon>
        <taxon>Legionellales</taxon>
        <taxon>Legionellaceae</taxon>
        <taxon>Legionella</taxon>
    </lineage>
</organism>
<reference evidence="3 4" key="1">
    <citation type="submission" date="2023-02" db="EMBL/GenBank/DDBJ databases">
        <title>Genome Sequence of L. cardiaca H63T.</title>
        <authorList>
            <person name="Lopez A.E."/>
            <person name="Cianciotto N.P."/>
        </authorList>
    </citation>
    <scope>NUCLEOTIDE SEQUENCE [LARGE SCALE GENOMIC DNA]</scope>
    <source>
        <strain evidence="3 4">H63</strain>
    </source>
</reference>
<dbReference type="Proteomes" id="UP001222087">
    <property type="component" value="Chromosome"/>
</dbReference>
<accession>A0ABY8AMN0</accession>
<evidence type="ECO:0000259" key="2">
    <source>
        <dbReference type="Pfam" id="PF00535"/>
    </source>
</evidence>
<name>A0ABY8AMN0_9GAMM</name>
<feature type="domain" description="Glycosyltransferase 2-like" evidence="2">
    <location>
        <begin position="13"/>
        <end position="182"/>
    </location>
</feature>
<dbReference type="Gene3D" id="3.90.550.10">
    <property type="entry name" value="Spore Coat Polysaccharide Biosynthesis Protein SpsA, Chain A"/>
    <property type="match status" value="1"/>
</dbReference>
<evidence type="ECO:0000313" key="3">
    <source>
        <dbReference type="EMBL" id="WED41897.1"/>
    </source>
</evidence>